<dbReference type="eggNOG" id="ENOG502ZC33">
    <property type="taxonomic scope" value="Bacteria"/>
</dbReference>
<dbReference type="GO" id="GO:0010038">
    <property type="term" value="P:response to metal ion"/>
    <property type="evidence" value="ECO:0007669"/>
    <property type="project" value="InterPro"/>
</dbReference>
<dbReference type="GO" id="GO:0046872">
    <property type="term" value="F:metal ion binding"/>
    <property type="evidence" value="ECO:0007669"/>
    <property type="project" value="UniProtKB-KW"/>
</dbReference>
<evidence type="ECO:0000256" key="1">
    <source>
        <dbReference type="ARBA" id="ARBA00012468"/>
    </source>
</evidence>
<dbReference type="GO" id="GO:0046938">
    <property type="term" value="P:phytochelatin biosynthetic process"/>
    <property type="evidence" value="ECO:0007669"/>
    <property type="project" value="InterPro"/>
</dbReference>
<keyword evidence="4" id="KW-0479">Metal-binding</keyword>
<sequence length="241" mass="27105">MKIKKLIAKVLLLGVGFIPSQLLAQTSLPLHENLISFNSSQGETLLIESNARQDYIPLSLQFETQENLAFCGVASIVMVLNALSIPAPKATEWVMYHRFTQDNVFDNPKTEAVITKETVSRQGMTLQELGGLLKSYPVDVEVYHGDEVSLEEFRQEIINNLKQANDFVLVNYLRSAIGQERGGHISPIAAYNKESDRFLILDVSRYKYPPVWVKAEDLWKGTNTIDSVSQKTRGFILVTSQ</sequence>
<keyword evidence="2" id="KW-0104">Cadmium</keyword>
<keyword evidence="3" id="KW-0808">Transferase</keyword>
<dbReference type="OrthoDB" id="8560621at2"/>
<evidence type="ECO:0000313" key="7">
    <source>
        <dbReference type="EMBL" id="EAZ91501.1"/>
    </source>
</evidence>
<dbReference type="Proteomes" id="UP000003781">
    <property type="component" value="Unassembled WGS sequence"/>
</dbReference>
<evidence type="ECO:0000256" key="3">
    <source>
        <dbReference type="ARBA" id="ARBA00022679"/>
    </source>
</evidence>
<accession>A3IPL1</accession>
<gene>
    <name evidence="7" type="ORF">CY0110_13311</name>
</gene>
<dbReference type="EC" id="2.3.2.15" evidence="1"/>
<dbReference type="InterPro" id="IPR038765">
    <property type="entry name" value="Papain-like_cys_pep_sf"/>
</dbReference>
<protein>
    <recommendedName>
        <fullName evidence="1">glutathione gamma-glutamylcysteinyltransferase</fullName>
        <ecNumber evidence="1">2.3.2.15</ecNumber>
    </recommendedName>
</protein>
<feature type="signal peptide" evidence="5">
    <location>
        <begin position="1"/>
        <end position="24"/>
    </location>
</feature>
<evidence type="ECO:0000256" key="4">
    <source>
        <dbReference type="ARBA" id="ARBA00022723"/>
    </source>
</evidence>
<organism evidence="7 8">
    <name type="scientific">Crocosphaera chwakensis CCY0110</name>
    <dbReference type="NCBI Taxonomy" id="391612"/>
    <lineage>
        <taxon>Bacteria</taxon>
        <taxon>Bacillati</taxon>
        <taxon>Cyanobacteriota</taxon>
        <taxon>Cyanophyceae</taxon>
        <taxon>Oscillatoriophycideae</taxon>
        <taxon>Chroococcales</taxon>
        <taxon>Aphanothecaceae</taxon>
        <taxon>Crocosphaera</taxon>
        <taxon>Crocosphaera chwakensis</taxon>
    </lineage>
</organism>
<dbReference type="EMBL" id="AAXW01000013">
    <property type="protein sequence ID" value="EAZ91501.1"/>
    <property type="molecule type" value="Genomic_DNA"/>
</dbReference>
<proteinExistence type="predicted"/>
<dbReference type="RefSeq" id="WP_008275329.1">
    <property type="nucleotide sequence ID" value="NZ_AAXW01000013.1"/>
</dbReference>
<keyword evidence="8" id="KW-1185">Reference proteome</keyword>
<evidence type="ECO:0000259" key="6">
    <source>
        <dbReference type="PROSITE" id="PS51443"/>
    </source>
</evidence>
<name>A3IPL1_9CHRO</name>
<dbReference type="PANTHER" id="PTHR33447">
    <property type="entry name" value="GLUTATHIONE GAMMA-GLUTAMYLCYSTEINYLTRANSFERASE"/>
    <property type="match status" value="1"/>
</dbReference>
<dbReference type="SUPFAM" id="SSF54001">
    <property type="entry name" value="Cysteine proteinases"/>
    <property type="match status" value="1"/>
</dbReference>
<evidence type="ECO:0000313" key="8">
    <source>
        <dbReference type="Proteomes" id="UP000003781"/>
    </source>
</evidence>
<dbReference type="InterPro" id="IPR038156">
    <property type="entry name" value="PCS_N_sf"/>
</dbReference>
<comment type="caution">
    <text evidence="7">The sequence shown here is derived from an EMBL/GenBank/DDBJ whole genome shotgun (WGS) entry which is preliminary data.</text>
</comment>
<feature type="domain" description="Peptidase C83" evidence="6">
    <location>
        <begin position="18"/>
        <end position="241"/>
    </location>
</feature>
<dbReference type="Gene3D" id="3.90.70.30">
    <property type="entry name" value="Phytochelatin synthase, N-terminal domain"/>
    <property type="match status" value="1"/>
</dbReference>
<dbReference type="GO" id="GO:0016756">
    <property type="term" value="F:glutathione gamma-glutamylcysteinyltransferase activity"/>
    <property type="evidence" value="ECO:0007669"/>
    <property type="project" value="UniProtKB-EC"/>
</dbReference>
<dbReference type="Pfam" id="PF05023">
    <property type="entry name" value="Phytochelatin"/>
    <property type="match status" value="1"/>
</dbReference>
<dbReference type="AlphaFoldDB" id="A3IPL1"/>
<dbReference type="MEROPS" id="C83.001"/>
<dbReference type="PROSITE" id="PS51443">
    <property type="entry name" value="PCS"/>
    <property type="match status" value="1"/>
</dbReference>
<evidence type="ECO:0000256" key="2">
    <source>
        <dbReference type="ARBA" id="ARBA00022539"/>
    </source>
</evidence>
<keyword evidence="5" id="KW-0732">Signal</keyword>
<dbReference type="InterPro" id="IPR007719">
    <property type="entry name" value="PCS_N"/>
</dbReference>
<evidence type="ECO:0000256" key="5">
    <source>
        <dbReference type="SAM" id="SignalP"/>
    </source>
</evidence>
<reference evidence="7 8" key="1">
    <citation type="submission" date="2007-03" db="EMBL/GenBank/DDBJ databases">
        <authorList>
            <person name="Stal L."/>
            <person name="Ferriera S."/>
            <person name="Johnson J."/>
            <person name="Kravitz S."/>
            <person name="Beeson K."/>
            <person name="Sutton G."/>
            <person name="Rogers Y.-H."/>
            <person name="Friedman R."/>
            <person name="Frazier M."/>
            <person name="Venter J.C."/>
        </authorList>
    </citation>
    <scope>NUCLEOTIDE SEQUENCE [LARGE SCALE GENOMIC DNA]</scope>
    <source>
        <strain evidence="7 8">CCY0110</strain>
    </source>
</reference>
<feature type="chain" id="PRO_5002653780" description="glutathione gamma-glutamylcysteinyltransferase" evidence="5">
    <location>
        <begin position="25"/>
        <end position="241"/>
    </location>
</feature>
<dbReference type="InterPro" id="IPR040409">
    <property type="entry name" value="PCS-like"/>
</dbReference>
<dbReference type="PANTHER" id="PTHR33447:SF20">
    <property type="entry name" value="GLUTATHIONE GAMMA-GLUTAMYLCYSTEINYLTRANSFERASE"/>
    <property type="match status" value="1"/>
</dbReference>